<dbReference type="AlphaFoldDB" id="A0A8T2N922"/>
<comment type="caution">
    <text evidence="2">The sequence shown here is derived from an EMBL/GenBank/DDBJ whole genome shotgun (WGS) entry which is preliminary data.</text>
</comment>
<dbReference type="PANTHER" id="PTHR31367:SF5">
    <property type="entry name" value="CYTOSOLIC 5'-NUCLEOTIDASE 1A"/>
    <property type="match status" value="1"/>
</dbReference>
<dbReference type="Pfam" id="PF06189">
    <property type="entry name" value="5-nucleotidase"/>
    <property type="match status" value="2"/>
</dbReference>
<dbReference type="GO" id="GO:0009117">
    <property type="term" value="P:nucleotide metabolic process"/>
    <property type="evidence" value="ECO:0007669"/>
    <property type="project" value="InterPro"/>
</dbReference>
<evidence type="ECO:0000256" key="1">
    <source>
        <dbReference type="SAM" id="MobiDB-lite"/>
    </source>
</evidence>
<evidence type="ECO:0000313" key="2">
    <source>
        <dbReference type="EMBL" id="KAG9336855.1"/>
    </source>
</evidence>
<organism evidence="2 3">
    <name type="scientific">Albula glossodonta</name>
    <name type="common">roundjaw bonefish</name>
    <dbReference type="NCBI Taxonomy" id="121402"/>
    <lineage>
        <taxon>Eukaryota</taxon>
        <taxon>Metazoa</taxon>
        <taxon>Chordata</taxon>
        <taxon>Craniata</taxon>
        <taxon>Vertebrata</taxon>
        <taxon>Euteleostomi</taxon>
        <taxon>Actinopterygii</taxon>
        <taxon>Neopterygii</taxon>
        <taxon>Teleostei</taxon>
        <taxon>Albuliformes</taxon>
        <taxon>Albulidae</taxon>
        <taxon>Albula</taxon>
    </lineage>
</organism>
<dbReference type="GO" id="GO:0005829">
    <property type="term" value="C:cytosol"/>
    <property type="evidence" value="ECO:0007669"/>
    <property type="project" value="TreeGrafter"/>
</dbReference>
<dbReference type="Proteomes" id="UP000824540">
    <property type="component" value="Unassembled WGS sequence"/>
</dbReference>
<evidence type="ECO:0000313" key="3">
    <source>
        <dbReference type="Proteomes" id="UP000824540"/>
    </source>
</evidence>
<dbReference type="InterPro" id="IPR010394">
    <property type="entry name" value="5-nucleotidase"/>
</dbReference>
<protein>
    <recommendedName>
        <fullName evidence="4">Cytosolic 5'-nucleotidase 1A</fullName>
    </recommendedName>
</protein>
<dbReference type="PANTHER" id="PTHR31367">
    <property type="entry name" value="CYTOSOLIC 5'-NUCLEOTIDASE 1 FAMILY MEMBER"/>
    <property type="match status" value="1"/>
</dbReference>
<keyword evidence="3" id="KW-1185">Reference proteome</keyword>
<dbReference type="GO" id="GO:0000287">
    <property type="term" value="F:magnesium ion binding"/>
    <property type="evidence" value="ECO:0007669"/>
    <property type="project" value="InterPro"/>
</dbReference>
<dbReference type="GO" id="GO:0000166">
    <property type="term" value="F:nucleotide binding"/>
    <property type="evidence" value="ECO:0007669"/>
    <property type="project" value="InterPro"/>
</dbReference>
<evidence type="ECO:0008006" key="4">
    <source>
        <dbReference type="Google" id="ProtNLM"/>
    </source>
</evidence>
<feature type="non-terminal residue" evidence="2">
    <location>
        <position position="317"/>
    </location>
</feature>
<dbReference type="GO" id="GO:0046085">
    <property type="term" value="P:adenosine metabolic process"/>
    <property type="evidence" value="ECO:0007669"/>
    <property type="project" value="TreeGrafter"/>
</dbReference>
<sequence>MEEERKIYEKVELERYVAYQQQHKDKPLKQGVAFQFVQALLAVNTRLQELDSNCKKLFNVILMSSNDTRVGLRLGNSIKKYGIKAVLPTNKEMASSSETRNKRTKRDPQQKGSADPAQDAVTIVISSSALFNTGNDKQSVKPGAAFPFLKALKLPMCAKPRLTDTHLWLNFYVFCSNPQDAVTIVITSSALFKKDNVQQSVKPGAAFPFVKGPFKSFLEALNQLQQKFKVKNKQGDCPIRTYLVTSRDGTTSGARVMKTLKSWGLQFDETHFLAGAPKGPVLEKICPHIFFDDQEKHTESAQEHSIIAAHVPYGIHN</sequence>
<dbReference type="GO" id="GO:0008253">
    <property type="term" value="F:5'-nucleotidase activity"/>
    <property type="evidence" value="ECO:0007669"/>
    <property type="project" value="InterPro"/>
</dbReference>
<dbReference type="OrthoDB" id="9994138at2759"/>
<name>A0A8T2N922_9TELE</name>
<feature type="region of interest" description="Disordered" evidence="1">
    <location>
        <begin position="92"/>
        <end position="117"/>
    </location>
</feature>
<proteinExistence type="predicted"/>
<gene>
    <name evidence="2" type="ORF">JZ751_003203</name>
</gene>
<accession>A0A8T2N922</accession>
<reference evidence="2" key="1">
    <citation type="thesis" date="2021" institute="BYU ScholarsArchive" country="Provo, UT, USA">
        <title>Applications of and Algorithms for Genome Assembly and Genomic Analyses with an Emphasis on Marine Teleosts.</title>
        <authorList>
            <person name="Pickett B.D."/>
        </authorList>
    </citation>
    <scope>NUCLEOTIDE SEQUENCE</scope>
    <source>
        <strain evidence="2">HI-2016</strain>
    </source>
</reference>
<dbReference type="EMBL" id="JAFBMS010000102">
    <property type="protein sequence ID" value="KAG9336855.1"/>
    <property type="molecule type" value="Genomic_DNA"/>
</dbReference>